<dbReference type="Gene3D" id="2.40.40.10">
    <property type="entry name" value="RlpA-like domain"/>
    <property type="match status" value="1"/>
</dbReference>
<gene>
    <name evidence="3" type="ORF">SAMN05421676_10156</name>
</gene>
<dbReference type="GO" id="GO:0004553">
    <property type="term" value="F:hydrolase activity, hydrolyzing O-glycosyl compounds"/>
    <property type="evidence" value="ECO:0007669"/>
    <property type="project" value="InterPro"/>
</dbReference>
<protein>
    <submittedName>
        <fullName evidence="3">3D (Asp-Asp-Asp) domain-containing protein</fullName>
    </submittedName>
</protein>
<dbReference type="CDD" id="cd22786">
    <property type="entry name" value="DPBB_YuiC-like"/>
    <property type="match status" value="1"/>
</dbReference>
<dbReference type="Pfam" id="PF06725">
    <property type="entry name" value="3D"/>
    <property type="match status" value="1"/>
</dbReference>
<dbReference type="InterPro" id="IPR051933">
    <property type="entry name" value="Resuscitation_pf_RpfB"/>
</dbReference>
<proteinExistence type="predicted"/>
<evidence type="ECO:0000256" key="1">
    <source>
        <dbReference type="ARBA" id="ARBA00022729"/>
    </source>
</evidence>
<dbReference type="InterPro" id="IPR010611">
    <property type="entry name" value="3D_dom"/>
</dbReference>
<reference evidence="4" key="1">
    <citation type="submission" date="2016-10" db="EMBL/GenBank/DDBJ databases">
        <authorList>
            <person name="Varghese N."/>
            <person name="Submissions S."/>
        </authorList>
    </citation>
    <scope>NUCLEOTIDE SEQUENCE [LARGE SCALE GENOMIC DNA]</scope>
    <source>
        <strain evidence="4">CGMCC 1.3566</strain>
    </source>
</reference>
<keyword evidence="4" id="KW-1185">Reference proteome</keyword>
<dbReference type="PANTHER" id="PTHR39160:SF4">
    <property type="entry name" value="RESUSCITATION-PROMOTING FACTOR RPFB"/>
    <property type="match status" value="1"/>
</dbReference>
<dbReference type="InterPro" id="IPR036908">
    <property type="entry name" value="RlpA-like_sf"/>
</dbReference>
<keyword evidence="1" id="KW-0732">Signal</keyword>
<dbReference type="GO" id="GO:0019867">
    <property type="term" value="C:outer membrane"/>
    <property type="evidence" value="ECO:0007669"/>
    <property type="project" value="InterPro"/>
</dbReference>
<dbReference type="Proteomes" id="UP000199095">
    <property type="component" value="Unassembled WGS sequence"/>
</dbReference>
<evidence type="ECO:0000313" key="3">
    <source>
        <dbReference type="EMBL" id="SES64767.1"/>
    </source>
</evidence>
<dbReference type="AlphaFoldDB" id="A0A1H9Y7H3"/>
<dbReference type="EMBL" id="FOHJ01000001">
    <property type="protein sequence ID" value="SES64767.1"/>
    <property type="molecule type" value="Genomic_DNA"/>
</dbReference>
<name>A0A1H9Y7H3_9BACI</name>
<dbReference type="GO" id="GO:0009254">
    <property type="term" value="P:peptidoglycan turnover"/>
    <property type="evidence" value="ECO:0007669"/>
    <property type="project" value="InterPro"/>
</dbReference>
<accession>A0A1H9Y7H3</accession>
<feature type="domain" description="3D" evidence="2">
    <location>
        <begin position="148"/>
        <end position="209"/>
    </location>
</feature>
<dbReference type="SUPFAM" id="SSF50685">
    <property type="entry name" value="Barwin-like endoglucanases"/>
    <property type="match status" value="1"/>
</dbReference>
<dbReference type="PANTHER" id="PTHR39160">
    <property type="entry name" value="CELL WALL-BINDING PROTEIN YOCH"/>
    <property type="match status" value="1"/>
</dbReference>
<sequence length="240" mass="26741">MMTSERGVIMKRKIIRGTITGILLLSALFTTYMNVANLSAEDLKVWFQNNGETKVVSGSMDDIKHDSSTVELEKKDINKIRPSERYISSQKVNAPDRISDAIDFSKYPTETVTATGYTAGVESTGKNPGHELYGVTYSGVKVRRDLYSTIAADLDKFPIGTILFIPGYGYGVVADKGEAIEGNKLDLYFETVNDVYKKWGKKKVEVYVIKKGDGSLTTKALNKLNENEALQVFREKIQKN</sequence>
<organism evidence="3 4">
    <name type="scientific">Salinibacillus kushneri</name>
    <dbReference type="NCBI Taxonomy" id="237682"/>
    <lineage>
        <taxon>Bacteria</taxon>
        <taxon>Bacillati</taxon>
        <taxon>Bacillota</taxon>
        <taxon>Bacilli</taxon>
        <taxon>Bacillales</taxon>
        <taxon>Bacillaceae</taxon>
        <taxon>Salinibacillus</taxon>
    </lineage>
</organism>
<evidence type="ECO:0000259" key="2">
    <source>
        <dbReference type="Pfam" id="PF06725"/>
    </source>
</evidence>
<dbReference type="STRING" id="237682.SAMN05421676_10156"/>
<evidence type="ECO:0000313" key="4">
    <source>
        <dbReference type="Proteomes" id="UP000199095"/>
    </source>
</evidence>